<keyword evidence="10" id="KW-1185">Reference proteome</keyword>
<dbReference type="RefSeq" id="WP_006532794.1">
    <property type="nucleotide sequence ID" value="NZ_DS572694.1"/>
</dbReference>
<keyword evidence="4" id="KW-0804">Transcription</keyword>
<dbReference type="Proteomes" id="UP000005602">
    <property type="component" value="Unassembled WGS sequence"/>
</dbReference>
<evidence type="ECO:0000256" key="7">
    <source>
        <dbReference type="ARBA" id="ARBA00047207"/>
    </source>
</evidence>
<dbReference type="PANTHER" id="PTHR42756">
    <property type="entry name" value="TRANSCRIPTIONAL REGULATOR, MARR"/>
    <property type="match status" value="1"/>
</dbReference>
<dbReference type="SMART" id="SM00347">
    <property type="entry name" value="HTH_MARR"/>
    <property type="match status" value="1"/>
</dbReference>
<reference evidence="9" key="2">
    <citation type="submission" date="2013-09" db="EMBL/GenBank/DDBJ databases">
        <title>Draft genome sequence of Streptococcus infantarius subsp. infantarius ATCC BAA-102.</title>
        <authorList>
            <person name="Sudarsanam P."/>
            <person name="Ley R."/>
            <person name="Guruge J."/>
            <person name="Turnbaugh P.J."/>
            <person name="Mahowald M."/>
            <person name="Liep D."/>
            <person name="Gordon J."/>
        </authorList>
    </citation>
    <scope>NUCLEOTIDE SEQUENCE</scope>
    <source>
        <strain evidence="9">ATCC BAA-102</strain>
    </source>
</reference>
<comment type="subcellular location">
    <subcellularLocation>
        <location evidence="1">Cytoplasm</location>
    </subcellularLocation>
</comment>
<dbReference type="Pfam" id="PF22381">
    <property type="entry name" value="Staph_reg_Sar_Rot"/>
    <property type="match status" value="1"/>
</dbReference>
<dbReference type="PROSITE" id="PS50995">
    <property type="entry name" value="HTH_MARR_2"/>
    <property type="match status" value="1"/>
</dbReference>
<evidence type="ECO:0000256" key="6">
    <source>
        <dbReference type="ARBA" id="ARBA00047188"/>
    </source>
</evidence>
<accession>A0ABP2DFC4</accession>
<evidence type="ECO:0000259" key="8">
    <source>
        <dbReference type="PROSITE" id="PS50995"/>
    </source>
</evidence>
<organism evidence="9 10">
    <name type="scientific">Streptococcus infantarius subsp. infantarius ATCC BAA-102</name>
    <dbReference type="NCBI Taxonomy" id="471872"/>
    <lineage>
        <taxon>Bacteria</taxon>
        <taxon>Bacillati</taxon>
        <taxon>Bacillota</taxon>
        <taxon>Bacilli</taxon>
        <taxon>Lactobacillales</taxon>
        <taxon>Streptococcaceae</taxon>
        <taxon>Streptococcus</taxon>
    </lineage>
</organism>
<dbReference type="InterPro" id="IPR055166">
    <property type="entry name" value="Transc_reg_Sar_Rot_HTH"/>
</dbReference>
<dbReference type="PANTHER" id="PTHR42756:SF1">
    <property type="entry name" value="TRANSCRIPTIONAL REPRESSOR OF EMRAB OPERON"/>
    <property type="match status" value="1"/>
</dbReference>
<reference evidence="9" key="1">
    <citation type="submission" date="2008-03" db="EMBL/GenBank/DDBJ databases">
        <authorList>
            <person name="Fulton L."/>
            <person name="Clifton S."/>
            <person name="Fulton B."/>
            <person name="Xu J."/>
            <person name="Minx P."/>
            <person name="Pepin K.H."/>
            <person name="Johnson M."/>
            <person name="Thiruvilangam P."/>
            <person name="Bhonagiri V."/>
            <person name="Nash W.E."/>
            <person name="Mardis E.R."/>
            <person name="Wilson R.K."/>
        </authorList>
    </citation>
    <scope>NUCLEOTIDE SEQUENCE [LARGE SCALE GENOMIC DNA]</scope>
    <source>
        <strain evidence="9">ATCC BAA-102</strain>
    </source>
</reference>
<proteinExistence type="inferred from homology"/>
<gene>
    <name evidence="9" type="ORF">STRINF_01941</name>
</gene>
<dbReference type="InterPro" id="IPR036390">
    <property type="entry name" value="WH_DNA-bd_sf"/>
</dbReference>
<evidence type="ECO:0000256" key="5">
    <source>
        <dbReference type="ARBA" id="ARBA00046337"/>
    </source>
</evidence>
<name>A0ABP2DFC4_9STRE</name>
<feature type="domain" description="HTH marR-type" evidence="8">
    <location>
        <begin position="9"/>
        <end position="147"/>
    </location>
</feature>
<protein>
    <recommendedName>
        <fullName evidence="6">HTH-type transcriptional regulator SarZ</fullName>
    </recommendedName>
    <alternativeName>
        <fullName evidence="7">Staphylococcal accessory regulator Z</fullName>
    </alternativeName>
</protein>
<keyword evidence="3" id="KW-0238">DNA-binding</keyword>
<evidence type="ECO:0000256" key="3">
    <source>
        <dbReference type="ARBA" id="ARBA00023125"/>
    </source>
</evidence>
<comment type="similarity">
    <text evidence="5">Belongs to the SarZ family.</text>
</comment>
<dbReference type="InterPro" id="IPR000835">
    <property type="entry name" value="HTH_MarR-typ"/>
</dbReference>
<evidence type="ECO:0000256" key="4">
    <source>
        <dbReference type="ARBA" id="ARBA00023163"/>
    </source>
</evidence>
<evidence type="ECO:0000313" key="9">
    <source>
        <dbReference type="EMBL" id="EDT46936.1"/>
    </source>
</evidence>
<evidence type="ECO:0000256" key="1">
    <source>
        <dbReference type="ARBA" id="ARBA00004496"/>
    </source>
</evidence>
<comment type="caution">
    <text evidence="9">The sequence shown here is derived from an EMBL/GenBank/DDBJ whole genome shotgun (WGS) entry which is preliminary data.</text>
</comment>
<dbReference type="InterPro" id="IPR036388">
    <property type="entry name" value="WH-like_DNA-bd_sf"/>
</dbReference>
<sequence>MPEQHPTLTNQLCFAIYNANRVFNQFYKQKLAKFDLTYTQYIVLLALWETDNPALRELGKQLDLASNTLTPLLKRLEEKGYLTRICPEEDQRQLIVSLTQIGKALQADVEQELHTCVGEFTPALQGKIEEMIADNHILIEELKKIVLKRVWINPNSFCFIILR</sequence>
<keyword evidence="2" id="KW-0805">Transcription regulation</keyword>
<evidence type="ECO:0000256" key="2">
    <source>
        <dbReference type="ARBA" id="ARBA00023015"/>
    </source>
</evidence>
<evidence type="ECO:0000313" key="10">
    <source>
        <dbReference type="Proteomes" id="UP000005602"/>
    </source>
</evidence>
<dbReference type="SUPFAM" id="SSF46785">
    <property type="entry name" value="Winged helix' DNA-binding domain"/>
    <property type="match status" value="1"/>
</dbReference>
<dbReference type="EMBL" id="ABJK02000022">
    <property type="protein sequence ID" value="EDT46936.1"/>
    <property type="molecule type" value="Genomic_DNA"/>
</dbReference>
<dbReference type="Gene3D" id="1.10.10.10">
    <property type="entry name" value="Winged helix-like DNA-binding domain superfamily/Winged helix DNA-binding domain"/>
    <property type="match status" value="1"/>
</dbReference>